<dbReference type="Proteomes" id="UP000030765">
    <property type="component" value="Unassembled WGS sequence"/>
</dbReference>
<reference evidence="3" key="2">
    <citation type="submission" date="2020-05" db="UniProtKB">
        <authorList>
            <consortium name="EnsemblMetazoa"/>
        </authorList>
    </citation>
    <scope>IDENTIFICATION</scope>
</reference>
<organism evidence="2">
    <name type="scientific">Anopheles sinensis</name>
    <name type="common">Mosquito</name>
    <dbReference type="NCBI Taxonomy" id="74873"/>
    <lineage>
        <taxon>Eukaryota</taxon>
        <taxon>Metazoa</taxon>
        <taxon>Ecdysozoa</taxon>
        <taxon>Arthropoda</taxon>
        <taxon>Hexapoda</taxon>
        <taxon>Insecta</taxon>
        <taxon>Pterygota</taxon>
        <taxon>Neoptera</taxon>
        <taxon>Endopterygota</taxon>
        <taxon>Diptera</taxon>
        <taxon>Nematocera</taxon>
        <taxon>Culicoidea</taxon>
        <taxon>Culicidae</taxon>
        <taxon>Anophelinae</taxon>
        <taxon>Anopheles</taxon>
    </lineage>
</organism>
<protein>
    <submittedName>
        <fullName evidence="2 3">Thiamin biosynthesis protein (Thi-4), putative</fullName>
    </submittedName>
</protein>
<gene>
    <name evidence="2" type="ORF">ZHAS_00006521</name>
</gene>
<dbReference type="EnsemblMetazoa" id="ASIC006521-RA">
    <property type="protein sequence ID" value="ASIC006521-PA"/>
    <property type="gene ID" value="ASIC006521"/>
</dbReference>
<evidence type="ECO:0000313" key="2">
    <source>
        <dbReference type="EMBL" id="KFB39183.1"/>
    </source>
</evidence>
<sequence length="188" mass="21245">MVCMHMRTRTVEVQHKTKPTMQHQQQQPCLELDQHNDNTRETKTQTQGAREKTTKCCGLHCGDASRENLSSSRDHLRAERQNLGAVRNETVEGLHGVVGSGAIPYTLILFLHLTYRTPSANGHMHSAHLYFAFRPGVVRKTACLAFSIFGQSILQQEQKKPRHPRQPGLVPGEMCKRSRPRVGKINES</sequence>
<accession>A0A084VMI9</accession>
<evidence type="ECO:0000313" key="3">
    <source>
        <dbReference type="EnsemblMetazoa" id="ASIC006521-PA"/>
    </source>
</evidence>
<dbReference type="AlphaFoldDB" id="A0A084VMI9"/>
<dbReference type="VEuPathDB" id="VectorBase:ASIC006521"/>
<dbReference type="EMBL" id="KE524975">
    <property type="protein sequence ID" value="KFB39183.1"/>
    <property type="molecule type" value="Genomic_DNA"/>
</dbReference>
<feature type="compositionally biased region" description="Polar residues" evidence="1">
    <location>
        <begin position="19"/>
        <end position="28"/>
    </location>
</feature>
<keyword evidence="4" id="KW-1185">Reference proteome</keyword>
<proteinExistence type="predicted"/>
<dbReference type="EMBL" id="ATLV01014596">
    <property type="status" value="NOT_ANNOTATED_CDS"/>
    <property type="molecule type" value="Genomic_DNA"/>
</dbReference>
<name>A0A084VMI9_ANOSI</name>
<feature type="region of interest" description="Disordered" evidence="1">
    <location>
        <begin position="155"/>
        <end position="188"/>
    </location>
</feature>
<evidence type="ECO:0000256" key="1">
    <source>
        <dbReference type="SAM" id="MobiDB-lite"/>
    </source>
</evidence>
<evidence type="ECO:0000313" key="4">
    <source>
        <dbReference type="Proteomes" id="UP000030765"/>
    </source>
</evidence>
<reference evidence="2 4" key="1">
    <citation type="journal article" date="2014" name="BMC Genomics">
        <title>Genome sequence of Anopheles sinensis provides insight into genetics basis of mosquito competence for malaria parasites.</title>
        <authorList>
            <person name="Zhou D."/>
            <person name="Zhang D."/>
            <person name="Ding G."/>
            <person name="Shi L."/>
            <person name="Hou Q."/>
            <person name="Ye Y."/>
            <person name="Xu Y."/>
            <person name="Zhou H."/>
            <person name="Xiong C."/>
            <person name="Li S."/>
            <person name="Yu J."/>
            <person name="Hong S."/>
            <person name="Yu X."/>
            <person name="Zou P."/>
            <person name="Chen C."/>
            <person name="Chang X."/>
            <person name="Wang W."/>
            <person name="Lv Y."/>
            <person name="Sun Y."/>
            <person name="Ma L."/>
            <person name="Shen B."/>
            <person name="Zhu C."/>
        </authorList>
    </citation>
    <scope>NUCLEOTIDE SEQUENCE [LARGE SCALE GENOMIC DNA]</scope>
</reference>
<feature type="region of interest" description="Disordered" evidence="1">
    <location>
        <begin position="7"/>
        <end position="28"/>
    </location>
</feature>